<proteinExistence type="predicted"/>
<dbReference type="OrthoDB" id="48704at2759"/>
<feature type="region of interest" description="Disordered" evidence="4">
    <location>
        <begin position="117"/>
        <end position="146"/>
    </location>
</feature>
<dbReference type="InterPro" id="IPR001487">
    <property type="entry name" value="Bromodomain"/>
</dbReference>
<dbReference type="Pfam" id="PF00439">
    <property type="entry name" value="Bromodomain"/>
    <property type="match status" value="1"/>
</dbReference>
<feature type="compositionally biased region" description="Basic and acidic residues" evidence="4">
    <location>
        <begin position="73"/>
        <end position="84"/>
    </location>
</feature>
<evidence type="ECO:0000256" key="4">
    <source>
        <dbReference type="SAM" id="MobiDB-lite"/>
    </source>
</evidence>
<reference evidence="6 7" key="1">
    <citation type="journal article" date="2015" name="Plant Cell">
        <title>Oil accumulation by the oleaginous diatom Fistulifera solaris as revealed by the genome and transcriptome.</title>
        <authorList>
            <person name="Tanaka T."/>
            <person name="Maeda Y."/>
            <person name="Veluchamy A."/>
            <person name="Tanaka M."/>
            <person name="Abida H."/>
            <person name="Marechal E."/>
            <person name="Bowler C."/>
            <person name="Muto M."/>
            <person name="Sunaga Y."/>
            <person name="Tanaka M."/>
            <person name="Yoshino T."/>
            <person name="Taniguchi T."/>
            <person name="Fukuda Y."/>
            <person name="Nemoto M."/>
            <person name="Matsumoto M."/>
            <person name="Wong P.S."/>
            <person name="Aburatani S."/>
            <person name="Fujibuchi W."/>
        </authorList>
    </citation>
    <scope>NUCLEOTIDE SEQUENCE [LARGE SCALE GENOMIC DNA]</scope>
    <source>
        <strain evidence="6 7">JPCC DA0580</strain>
    </source>
</reference>
<evidence type="ECO:0000256" key="2">
    <source>
        <dbReference type="PROSITE-ProRule" id="PRU00035"/>
    </source>
</evidence>
<keyword evidence="1 2" id="KW-0103">Bromodomain</keyword>
<dbReference type="SMART" id="SM00297">
    <property type="entry name" value="BROMO"/>
    <property type="match status" value="1"/>
</dbReference>
<dbReference type="PROSITE" id="PS50014">
    <property type="entry name" value="BROMODOMAIN_2"/>
    <property type="match status" value="1"/>
</dbReference>
<organism evidence="6 7">
    <name type="scientific">Fistulifera solaris</name>
    <name type="common">Oleaginous diatom</name>
    <dbReference type="NCBI Taxonomy" id="1519565"/>
    <lineage>
        <taxon>Eukaryota</taxon>
        <taxon>Sar</taxon>
        <taxon>Stramenopiles</taxon>
        <taxon>Ochrophyta</taxon>
        <taxon>Bacillariophyta</taxon>
        <taxon>Bacillariophyceae</taxon>
        <taxon>Bacillariophycidae</taxon>
        <taxon>Naviculales</taxon>
        <taxon>Naviculaceae</taxon>
        <taxon>Fistulifera</taxon>
    </lineage>
</organism>
<feature type="region of interest" description="Disordered" evidence="4">
    <location>
        <begin position="1"/>
        <end position="31"/>
    </location>
</feature>
<evidence type="ECO:0000313" key="6">
    <source>
        <dbReference type="EMBL" id="GAX23803.1"/>
    </source>
</evidence>
<dbReference type="Gene3D" id="1.20.920.10">
    <property type="entry name" value="Bromodomain-like"/>
    <property type="match status" value="1"/>
</dbReference>
<name>A0A1Z5KC04_FISSO</name>
<keyword evidence="3" id="KW-0175">Coiled coil</keyword>
<dbReference type="EMBL" id="BDSP01000204">
    <property type="protein sequence ID" value="GAX23803.1"/>
    <property type="molecule type" value="Genomic_DNA"/>
</dbReference>
<dbReference type="Proteomes" id="UP000198406">
    <property type="component" value="Unassembled WGS sequence"/>
</dbReference>
<feature type="domain" description="Bromo" evidence="5">
    <location>
        <begin position="735"/>
        <end position="805"/>
    </location>
</feature>
<feature type="compositionally biased region" description="Polar residues" evidence="4">
    <location>
        <begin position="45"/>
        <end position="67"/>
    </location>
</feature>
<dbReference type="SUPFAM" id="SSF47370">
    <property type="entry name" value="Bromodomain"/>
    <property type="match status" value="1"/>
</dbReference>
<feature type="compositionally biased region" description="Basic and acidic residues" evidence="4">
    <location>
        <begin position="128"/>
        <end position="141"/>
    </location>
</feature>
<feature type="coiled-coil region" evidence="3">
    <location>
        <begin position="263"/>
        <end position="290"/>
    </location>
</feature>
<gene>
    <name evidence="6" type="ORF">FisN_20Hu001</name>
</gene>
<feature type="region of interest" description="Disordered" evidence="4">
    <location>
        <begin position="338"/>
        <end position="365"/>
    </location>
</feature>
<evidence type="ECO:0000256" key="1">
    <source>
        <dbReference type="ARBA" id="ARBA00023117"/>
    </source>
</evidence>
<protein>
    <recommendedName>
        <fullName evidence="5">Bromo domain-containing protein</fullName>
    </recommendedName>
</protein>
<evidence type="ECO:0000313" key="7">
    <source>
        <dbReference type="Proteomes" id="UP000198406"/>
    </source>
</evidence>
<feature type="compositionally biased region" description="Polar residues" evidence="4">
    <location>
        <begin position="22"/>
        <end position="31"/>
    </location>
</feature>
<evidence type="ECO:0000259" key="5">
    <source>
        <dbReference type="PROSITE" id="PS50014"/>
    </source>
</evidence>
<dbReference type="AlphaFoldDB" id="A0A1Z5KC04"/>
<feature type="compositionally biased region" description="Basic and acidic residues" evidence="4">
    <location>
        <begin position="1"/>
        <end position="20"/>
    </location>
</feature>
<dbReference type="PRINTS" id="PR00503">
    <property type="entry name" value="BROMODOMAIN"/>
</dbReference>
<dbReference type="InterPro" id="IPR036427">
    <property type="entry name" value="Bromodomain-like_sf"/>
</dbReference>
<dbReference type="InParanoid" id="A0A1Z5KC04"/>
<feature type="region of interest" description="Disordered" evidence="4">
    <location>
        <begin position="45"/>
        <end position="92"/>
    </location>
</feature>
<evidence type="ECO:0000256" key="3">
    <source>
        <dbReference type="SAM" id="Coils"/>
    </source>
</evidence>
<feature type="compositionally biased region" description="Polar residues" evidence="4">
    <location>
        <begin position="338"/>
        <end position="349"/>
    </location>
</feature>
<sequence length="908" mass="103750">METEKEKLEDDDHKHARCHNEASATSNTDVTTSILNDACSDQAANTRNKSLKTENYAQSSEQSTPGESSDSARNSDDNSDKDGGDNDGLSDYEKLRLERIRRNQEYLTRLGLEEQKSKWKPQKRVRRNRDDSTKLEEETTHQQRKASLRTKTEQVRYSDVSISEILGRRPRAPESKPRKRKVEKEIQHRMERYIYREFQRIQAERNAAQKQIENLIRRSEKEKAFWGKIIKQKEYRGQLSQARQLELKEERALFNGLTLRELLKEIDNRVPELLQAAQKYDQEVEEARRNEDIEYEKRKKRLQIQQFCALDIYPIILKNAYSILDAILYGRFVDSGTPQRRSNRGTNSVVAPPRPFPTTKLEAPPNGPAKSYIKGCGIYDDRTLSHRGGGWISPFFAATIDRTWPDRKDIYVPQVGDLILYYPVGHWLFLAKHPDEFDETNEARTPLWNRVVTETEPAITWWSDHWLDSAKTGSALYPLICRVTETHFEFPPGDPYAMSDGGDGHIIWKKRDNASTKFRHNTLVRLAISLRPLSSVLPELTQLPPTFSVVWFPSDDAKPFLVPFQDTYAIYHSLSEGSLVTADGIQVVVQQFTTLKGRSTRLNQHMPSLSVIFRSNQRSIHEILQNEIATLSAEQGISSQELSLIAALFQRTLELNVVQGRYANSVSNQKITIFALIQSTLPLWQGVICVPKSNKRIEMSLSPWELQLSTCQSAMLVLKKDVQDLIEFVIDRTVAEHPKADQFHEDLTEVEAPSYSCAVPVPMSTSVVLRKLRCRYYRSINSLLNDFNIILGNCLAYNSPDAPVVAAARSFVSCVHYNIIDAIDESEKLHDNIGFSIPPTIQVDANPTLFSKPADTLSNKGELERKWMYDGTLWTPQCGDVVLYSRTSHQQFVDIMDEALLSVPAAQA</sequence>
<accession>A0A1Z5KC04</accession>
<feature type="compositionally biased region" description="Basic residues" evidence="4">
    <location>
        <begin position="118"/>
        <end position="127"/>
    </location>
</feature>
<comment type="caution">
    <text evidence="6">The sequence shown here is derived from an EMBL/GenBank/DDBJ whole genome shotgun (WGS) entry which is preliminary data.</text>
</comment>
<keyword evidence="7" id="KW-1185">Reference proteome</keyword>